<evidence type="ECO:0000313" key="1">
    <source>
        <dbReference type="EnsemblMetazoa" id="PPA17678.1"/>
    </source>
</evidence>
<gene>
    <name evidence="1" type="primary">WBGene00107232</name>
</gene>
<organism evidence="1 2">
    <name type="scientific">Pristionchus pacificus</name>
    <name type="common">Parasitic nematode worm</name>
    <dbReference type="NCBI Taxonomy" id="54126"/>
    <lineage>
        <taxon>Eukaryota</taxon>
        <taxon>Metazoa</taxon>
        <taxon>Ecdysozoa</taxon>
        <taxon>Nematoda</taxon>
        <taxon>Chromadorea</taxon>
        <taxon>Rhabditida</taxon>
        <taxon>Rhabditina</taxon>
        <taxon>Diplogasteromorpha</taxon>
        <taxon>Diplogasteroidea</taxon>
        <taxon>Neodiplogasteridae</taxon>
        <taxon>Pristionchus</taxon>
    </lineage>
</organism>
<name>A0A454XYY4_PRIPA</name>
<dbReference type="Proteomes" id="UP000005239">
    <property type="component" value="Unassembled WGS sequence"/>
</dbReference>
<accession>A0A8R1YH58</accession>
<keyword evidence="2" id="KW-1185">Reference proteome</keyword>
<dbReference type="AlphaFoldDB" id="A0A454XYY4"/>
<evidence type="ECO:0000313" key="2">
    <source>
        <dbReference type="Proteomes" id="UP000005239"/>
    </source>
</evidence>
<proteinExistence type="predicted"/>
<reference evidence="1" key="2">
    <citation type="submission" date="2022-06" db="UniProtKB">
        <authorList>
            <consortium name="EnsemblMetazoa"/>
        </authorList>
    </citation>
    <scope>IDENTIFICATION</scope>
    <source>
        <strain evidence="1">PS312</strain>
    </source>
</reference>
<reference evidence="2" key="1">
    <citation type="journal article" date="2008" name="Nat. Genet.">
        <title>The Pristionchus pacificus genome provides a unique perspective on nematode lifestyle and parasitism.</title>
        <authorList>
            <person name="Dieterich C."/>
            <person name="Clifton S.W."/>
            <person name="Schuster L.N."/>
            <person name="Chinwalla A."/>
            <person name="Delehaunty K."/>
            <person name="Dinkelacker I."/>
            <person name="Fulton L."/>
            <person name="Fulton R."/>
            <person name="Godfrey J."/>
            <person name="Minx P."/>
            <person name="Mitreva M."/>
            <person name="Roeseler W."/>
            <person name="Tian H."/>
            <person name="Witte H."/>
            <person name="Yang S.P."/>
            <person name="Wilson R.K."/>
            <person name="Sommer R.J."/>
        </authorList>
    </citation>
    <scope>NUCLEOTIDE SEQUENCE [LARGE SCALE GENOMIC DNA]</scope>
    <source>
        <strain evidence="2">PS312</strain>
    </source>
</reference>
<sequence length="169" mass="18608">MKPEDAPPAYTSIADTSDTDASKPTIRTGNIAKVHILVMASWCIFFALLILYSDLSSHVFWAVLIPLIPLPALASGYYGIERKKILFLLPLVIFTTLFFIVSLLICVAGVPILFFGAIKSFKDSGVYNGIGFVLVALCVMLLWSAHFLKSTIDVTLTIKKGQNWRPVDV</sequence>
<dbReference type="EnsemblMetazoa" id="PPA17678.1">
    <property type="protein sequence ID" value="PPA17678.1"/>
    <property type="gene ID" value="WBGene00107232"/>
</dbReference>
<protein>
    <submittedName>
        <fullName evidence="1">Uncharacterized protein</fullName>
    </submittedName>
</protein>
<accession>A0A454XYY4</accession>